<evidence type="ECO:0000256" key="3">
    <source>
        <dbReference type="SAM" id="SignalP"/>
    </source>
</evidence>
<dbReference type="Pfam" id="PF07538">
    <property type="entry name" value="ChW"/>
    <property type="match status" value="9"/>
</dbReference>
<gene>
    <name evidence="5" type="ORF">DMP05_08890</name>
</gene>
<dbReference type="EMBL" id="QIBZ01000019">
    <property type="protein sequence ID" value="RNM33200.1"/>
    <property type="molecule type" value="Genomic_DNA"/>
</dbReference>
<dbReference type="PANTHER" id="PTHR30404:SF0">
    <property type="entry name" value="N-ACETYLMURAMOYL-L-ALANINE AMIDASE AMIC"/>
    <property type="match status" value="1"/>
</dbReference>
<dbReference type="InterPro" id="IPR002901">
    <property type="entry name" value="MGlyc_endo_b_GlcNAc-like_dom"/>
</dbReference>
<dbReference type="GO" id="GO:0030288">
    <property type="term" value="C:outer membrane-bounded periplasmic space"/>
    <property type="evidence" value="ECO:0007669"/>
    <property type="project" value="TreeGrafter"/>
</dbReference>
<dbReference type="CDD" id="cd02696">
    <property type="entry name" value="MurNAc-LAA"/>
    <property type="match status" value="1"/>
</dbReference>
<dbReference type="InterPro" id="IPR050695">
    <property type="entry name" value="N-acetylmuramoyl_amidase_3"/>
</dbReference>
<accession>A0A3N0I9L2</accession>
<dbReference type="OrthoDB" id="514320at2"/>
<dbReference type="InterPro" id="IPR002508">
    <property type="entry name" value="MurNAc-LAA_cat"/>
</dbReference>
<dbReference type="SMART" id="SM00646">
    <property type="entry name" value="Ami_3"/>
    <property type="match status" value="1"/>
</dbReference>
<dbReference type="Proteomes" id="UP000271472">
    <property type="component" value="Unassembled WGS sequence"/>
</dbReference>
<feature type="domain" description="MurNAc-LAA" evidence="4">
    <location>
        <begin position="321"/>
        <end position="458"/>
    </location>
</feature>
<dbReference type="SMART" id="SM00728">
    <property type="entry name" value="ChW"/>
    <property type="match status" value="9"/>
</dbReference>
<dbReference type="Gene3D" id="3.40.630.40">
    <property type="entry name" value="Zn-dependent exopeptidases"/>
    <property type="match status" value="1"/>
</dbReference>
<dbReference type="AlphaFoldDB" id="A0A3N0I9L2"/>
<proteinExistence type="predicted"/>
<dbReference type="Pfam" id="PF01832">
    <property type="entry name" value="Glucosaminidase"/>
    <property type="match status" value="1"/>
</dbReference>
<dbReference type="GeneID" id="98663376"/>
<comment type="caution">
    <text evidence="5">The sequence shown here is derived from an EMBL/GenBank/DDBJ whole genome shotgun (WGS) entry which is preliminary data.</text>
</comment>
<organism evidence="5 6">
    <name type="scientific">Slackia isoflavoniconvertens</name>
    <dbReference type="NCBI Taxonomy" id="572010"/>
    <lineage>
        <taxon>Bacteria</taxon>
        <taxon>Bacillati</taxon>
        <taxon>Actinomycetota</taxon>
        <taxon>Coriobacteriia</taxon>
        <taxon>Eggerthellales</taxon>
        <taxon>Eggerthellaceae</taxon>
        <taxon>Slackia</taxon>
    </lineage>
</organism>
<dbReference type="RefSeq" id="WP_123220108.1">
    <property type="nucleotide sequence ID" value="NZ_JACHYQ010000003.1"/>
</dbReference>
<keyword evidence="6" id="KW-1185">Reference proteome</keyword>
<feature type="chain" id="PRO_5018142335" description="MurNAc-LAA domain-containing protein" evidence="3">
    <location>
        <begin position="27"/>
        <end position="1101"/>
    </location>
</feature>
<dbReference type="GO" id="GO:0008745">
    <property type="term" value="F:N-acetylmuramoyl-L-alanine amidase activity"/>
    <property type="evidence" value="ECO:0007669"/>
    <property type="project" value="InterPro"/>
</dbReference>
<evidence type="ECO:0000259" key="4">
    <source>
        <dbReference type="SMART" id="SM00646"/>
    </source>
</evidence>
<dbReference type="Pfam" id="PF01520">
    <property type="entry name" value="Amidase_3"/>
    <property type="match status" value="1"/>
</dbReference>
<evidence type="ECO:0000256" key="2">
    <source>
        <dbReference type="SAM" id="MobiDB-lite"/>
    </source>
</evidence>
<evidence type="ECO:0000256" key="1">
    <source>
        <dbReference type="ARBA" id="ARBA00022801"/>
    </source>
</evidence>
<keyword evidence="1" id="KW-0378">Hydrolase</keyword>
<sequence length="1101" mass="116017">MIRRKATALLISVVLCFGLVPAEAFASVGEAFSAPAVIVGVDDASSVGDDLSAESPRANETDGQGQAVQNADGAQLRSDDSADMNVNDLIEYVYIDKSVLALGEEQNIVVALRDESGDISDAVLTLRDSKGTECHLNAVAYANSAVRFSFTYSDNGQALSYTLISLSWTDGSARQKTLDLSGGVDGDCYEFDYVEEETADALASGDGEVSAAVIDENGQLQSVDSVEEALTIAGASNSDSDAIAMYSSDSRAAVSSREDYLIVAIDPGHGYNDSGAVGNGLRESDLTWSIANHFKDELATYTGVTPYLTTSGEEPGLQTRVDRAVAMGADVFVSVHINSASAGAHGAEVWVPNNSSYNYDVHVVGTELGQKIENQLAALGLYNRGVKTKDWGYDPDGGYAYPDGSMKDYYSVIRNSRLAGIPGIIVEHAFVSNDSDASKLASDAFRTQLGIADATGVAQQYGLVKDATAQSMALVSATAHVANLGWETSVYDGKVAGTTGKAFNLEALKLSLQNEAAQSGGIEYRANVDGTWQGWACDGSVAGTTGQGKATQAFQIRLTGDAASKYDVYYRVHSAQVGWLGWAKNGESAGTLGYGYGAQAIEVVLVEKGSSTPGSTSNAFMDKSNQPMSLRYCAHVASIGWQDWTNGVAGTTGRALSMEAFKIGIDNAKVDGSIQAKAHVQNIGWMNWADADSVVGTTGKALHMEALQLQLTGALSQKYDIYYRAHVSDIGWMGWAKNGESAGTVGHNLPVEAIEVKLVEKGADAPGDTVDSFREPKISYSAHVANIGWQSPVLDGDIAGTTGRALSMEALKVSLGSGAGGGSVAIRAHVASIGWQDWMSGMAGTTGRALGLEAVQLRLKGDAESNFDIYYRVHSADFGWLGWVKNGEPAGSQGYGRSIQAIQIQLVPKGSNAGLDTDSIGFWNKDDVDAANNGKKIAGYGKATVESLVAAYKATGIEYPSSVYSKYGASSIEEFCSIMVRESRFEGIRPEIVFGQAMHETGWLQFGGSVKPDQCNFAGLGATTPTTGGAIFSSVSEGIRAQVQHLKAYANSDPLNGACVDPRFNLVQRGCAPLVTDLNGRWAVPGTNYGQSILAIANRSV</sequence>
<dbReference type="GO" id="GO:0009253">
    <property type="term" value="P:peptidoglycan catabolic process"/>
    <property type="evidence" value="ECO:0007669"/>
    <property type="project" value="InterPro"/>
</dbReference>
<feature type="signal peptide" evidence="3">
    <location>
        <begin position="1"/>
        <end position="26"/>
    </location>
</feature>
<name>A0A3N0I9L2_9ACTN</name>
<feature type="region of interest" description="Disordered" evidence="2">
    <location>
        <begin position="49"/>
        <end position="77"/>
    </location>
</feature>
<dbReference type="GO" id="GO:0004040">
    <property type="term" value="F:amidase activity"/>
    <property type="evidence" value="ECO:0007669"/>
    <property type="project" value="InterPro"/>
</dbReference>
<dbReference type="PANTHER" id="PTHR30404">
    <property type="entry name" value="N-ACETYLMURAMOYL-L-ALANINE AMIDASE"/>
    <property type="match status" value="1"/>
</dbReference>
<dbReference type="InterPro" id="IPR006637">
    <property type="entry name" value="ChW"/>
</dbReference>
<keyword evidence="3" id="KW-0732">Signal</keyword>
<evidence type="ECO:0000313" key="6">
    <source>
        <dbReference type="Proteomes" id="UP000271472"/>
    </source>
</evidence>
<evidence type="ECO:0000313" key="5">
    <source>
        <dbReference type="EMBL" id="RNM33200.1"/>
    </source>
</evidence>
<dbReference type="SUPFAM" id="SSF53187">
    <property type="entry name" value="Zn-dependent exopeptidases"/>
    <property type="match status" value="1"/>
</dbReference>
<reference evidence="6" key="1">
    <citation type="submission" date="2018-05" db="EMBL/GenBank/DDBJ databases">
        <title>Genome Sequencing of selected type strains of the family Eggerthellaceae.</title>
        <authorList>
            <person name="Danylec N."/>
            <person name="Stoll D.A."/>
            <person name="Doetsch A."/>
            <person name="Huch M."/>
        </authorList>
    </citation>
    <scope>NUCLEOTIDE SEQUENCE [LARGE SCALE GENOMIC DNA]</scope>
    <source>
        <strain evidence="6">DSM 22006</strain>
    </source>
</reference>
<protein>
    <recommendedName>
        <fullName evidence="4">MurNAc-LAA domain-containing protein</fullName>
    </recommendedName>
</protein>